<dbReference type="STRING" id="362413.RC62_1307"/>
<keyword evidence="1" id="KW-0812">Transmembrane</keyword>
<comment type="caution">
    <text evidence="2">The sequence shown here is derived from an EMBL/GenBank/DDBJ whole genome shotgun (WGS) entry which is preliminary data.</text>
</comment>
<organism evidence="2 3">
    <name type="scientific">Flavobacterium aquidurense</name>
    <dbReference type="NCBI Taxonomy" id="362413"/>
    <lineage>
        <taxon>Bacteria</taxon>
        <taxon>Pseudomonadati</taxon>
        <taxon>Bacteroidota</taxon>
        <taxon>Flavobacteriia</taxon>
        <taxon>Flavobacteriales</taxon>
        <taxon>Flavobacteriaceae</taxon>
        <taxon>Flavobacterium</taxon>
    </lineage>
</organism>
<accession>A0A0Q0VZY8</accession>
<evidence type="ECO:0000313" key="3">
    <source>
        <dbReference type="Proteomes" id="UP000050443"/>
    </source>
</evidence>
<reference evidence="2 3" key="1">
    <citation type="submission" date="2014-09" db="EMBL/GenBank/DDBJ databases">
        <title>Genome sequence of Flavobacterium aquidurense RC62.</title>
        <authorList>
            <person name="Kim J.F."/>
            <person name="Kwak M.-J."/>
        </authorList>
    </citation>
    <scope>NUCLEOTIDE SEQUENCE [LARGE SCALE GENOMIC DNA]</scope>
    <source>
        <strain evidence="2 3">RC62</strain>
    </source>
</reference>
<keyword evidence="1" id="KW-0472">Membrane</keyword>
<sequence length="39" mass="4221">MKRVDYEIIGKKIVVGTILFLVPLAILAGGLALVNQILK</sequence>
<evidence type="ECO:0000313" key="2">
    <source>
        <dbReference type="EMBL" id="KQB39621.1"/>
    </source>
</evidence>
<dbReference type="EMBL" id="JRLF01000012">
    <property type="protein sequence ID" value="KQB39621.1"/>
    <property type="molecule type" value="Genomic_DNA"/>
</dbReference>
<dbReference type="AlphaFoldDB" id="A0A0Q0VZY8"/>
<protein>
    <submittedName>
        <fullName evidence="2">Uncharacterized protein</fullName>
    </submittedName>
</protein>
<name>A0A0Q0VZY8_9FLAO</name>
<dbReference type="Proteomes" id="UP000050443">
    <property type="component" value="Unassembled WGS sequence"/>
</dbReference>
<feature type="transmembrane region" description="Helical" evidence="1">
    <location>
        <begin position="12"/>
        <end position="34"/>
    </location>
</feature>
<dbReference type="PATRIC" id="fig|362413.3.peg.1277"/>
<gene>
    <name evidence="2" type="ORF">RC62_1307</name>
</gene>
<evidence type="ECO:0000256" key="1">
    <source>
        <dbReference type="SAM" id="Phobius"/>
    </source>
</evidence>
<proteinExistence type="predicted"/>
<keyword evidence="1" id="KW-1133">Transmembrane helix</keyword>